<sequence>MPALELRDLGVGPAMVTVALCIKVWHILSRVAFCQLHARLHRPAKNSAQRLHHAVRGFGEIGFHVARPPNMARLEQLVWLRSIGFEHVTENKFANVLSARVQALKLGRFIISFTEPGQALRIGRRLGCSLRRDLTICGTTVLQQECVGSRLF</sequence>
<dbReference type="EMBL" id="JQGC01000009">
    <property type="protein sequence ID" value="KFL30970.1"/>
    <property type="molecule type" value="Genomic_DNA"/>
</dbReference>
<name>A0A087M267_9HYPH</name>
<comment type="caution">
    <text evidence="1">The sequence shown here is derived from an EMBL/GenBank/DDBJ whole genome shotgun (WGS) entry which is preliminary data.</text>
</comment>
<protein>
    <submittedName>
        <fullName evidence="1">Uncharacterized protein</fullName>
    </submittedName>
</protein>
<gene>
    <name evidence="1" type="ORF">JP75_11480</name>
</gene>
<keyword evidence="2" id="KW-1185">Reference proteome</keyword>
<organism evidence="1 2">
    <name type="scientific">Devosia riboflavina</name>
    <dbReference type="NCBI Taxonomy" id="46914"/>
    <lineage>
        <taxon>Bacteria</taxon>
        <taxon>Pseudomonadati</taxon>
        <taxon>Pseudomonadota</taxon>
        <taxon>Alphaproteobacteria</taxon>
        <taxon>Hyphomicrobiales</taxon>
        <taxon>Devosiaceae</taxon>
        <taxon>Devosia</taxon>
    </lineage>
</organism>
<reference evidence="1 2" key="1">
    <citation type="submission" date="2014-08" db="EMBL/GenBank/DDBJ databases">
        <authorList>
            <person name="Hassan Y.I."/>
            <person name="Lepp D."/>
            <person name="Zhou T."/>
        </authorList>
    </citation>
    <scope>NUCLEOTIDE SEQUENCE [LARGE SCALE GENOMIC DNA]</scope>
    <source>
        <strain evidence="1 2">IFO13584</strain>
    </source>
</reference>
<accession>A0A087M267</accession>
<proteinExistence type="predicted"/>
<dbReference type="Proteomes" id="UP000028981">
    <property type="component" value="Unassembled WGS sequence"/>
</dbReference>
<evidence type="ECO:0000313" key="2">
    <source>
        <dbReference type="Proteomes" id="UP000028981"/>
    </source>
</evidence>
<dbReference type="AlphaFoldDB" id="A0A087M267"/>
<evidence type="ECO:0000313" key="1">
    <source>
        <dbReference type="EMBL" id="KFL30970.1"/>
    </source>
</evidence>